<evidence type="ECO:0000313" key="1">
    <source>
        <dbReference type="EMBL" id="SDL41963.1"/>
    </source>
</evidence>
<dbReference type="Proteomes" id="UP000198811">
    <property type="component" value="Unassembled WGS sequence"/>
</dbReference>
<name>A0ABY0QP56_CLOCO</name>
<organism evidence="1 2">
    <name type="scientific">Clostridium cochlearium</name>
    <dbReference type="NCBI Taxonomy" id="1494"/>
    <lineage>
        <taxon>Bacteria</taxon>
        <taxon>Bacillati</taxon>
        <taxon>Bacillota</taxon>
        <taxon>Clostridia</taxon>
        <taxon>Eubacteriales</taxon>
        <taxon>Clostridiaceae</taxon>
        <taxon>Clostridium</taxon>
    </lineage>
</organism>
<sequence length="159" mass="18784">MDKEELIEKAEVVYEELKGKGSANFLSFLEEMIDTIVKKEYGEKEAINNFLEIIYNVKNTNIGIIGGGKNLKNNYKNFVDKFLKLKKDNNNYIMKNEHLRDLSLKELEFVLSWSRRILKAEEEANKKNNKKNEVKNNKIKRKRDTFEDSPFAKLKELKF</sequence>
<reference evidence="1 2" key="1">
    <citation type="submission" date="2016-10" db="EMBL/GenBank/DDBJ databases">
        <authorList>
            <person name="Varghese N."/>
            <person name="Submissions S."/>
        </authorList>
    </citation>
    <scope>NUCLEOTIDE SEQUENCE [LARGE SCALE GENOMIC DNA]</scope>
    <source>
        <strain evidence="1 2">NLAE-zl-C224</strain>
    </source>
</reference>
<protein>
    <recommendedName>
        <fullName evidence="3">CRISPR type III-B/RAMP module-associated protein Cmr5</fullName>
    </recommendedName>
</protein>
<comment type="caution">
    <text evidence="1">The sequence shown here is derived from an EMBL/GenBank/DDBJ whole genome shotgun (WGS) entry which is preliminary data.</text>
</comment>
<dbReference type="RefSeq" id="WP_089867913.1">
    <property type="nucleotide sequence ID" value="NZ_FNGL01000031.1"/>
</dbReference>
<evidence type="ECO:0000313" key="2">
    <source>
        <dbReference type="Proteomes" id="UP000198811"/>
    </source>
</evidence>
<gene>
    <name evidence="1" type="ORF">SAMN05216497_13118</name>
</gene>
<evidence type="ECO:0008006" key="3">
    <source>
        <dbReference type="Google" id="ProtNLM"/>
    </source>
</evidence>
<dbReference type="EMBL" id="FNGL01000031">
    <property type="protein sequence ID" value="SDL41963.1"/>
    <property type="molecule type" value="Genomic_DNA"/>
</dbReference>
<keyword evidence="2" id="KW-1185">Reference proteome</keyword>
<accession>A0ABY0QP56</accession>
<proteinExistence type="predicted"/>